<proteinExistence type="predicted"/>
<comment type="caution">
    <text evidence="3">The sequence shown here is derived from an EMBL/GenBank/DDBJ whole genome shotgun (WGS) entry which is preliminary data.</text>
</comment>
<dbReference type="AlphaFoldDB" id="A0AAD8K439"/>
<dbReference type="PANTHER" id="PTHR34189">
    <property type="entry name" value="TRANSMEMBRANE PROTEIN"/>
    <property type="match status" value="1"/>
</dbReference>
<keyword evidence="4" id="KW-1185">Reference proteome</keyword>
<reference evidence="3" key="1">
    <citation type="journal article" date="2023" name="bioRxiv">
        <title>Improved chromosome-level genome assembly for marigold (Tagetes erecta).</title>
        <authorList>
            <person name="Jiang F."/>
            <person name="Yuan L."/>
            <person name="Wang S."/>
            <person name="Wang H."/>
            <person name="Xu D."/>
            <person name="Wang A."/>
            <person name="Fan W."/>
        </authorList>
    </citation>
    <scope>NUCLEOTIDE SEQUENCE</scope>
    <source>
        <strain evidence="3">WSJ</strain>
        <tissue evidence="3">Leaf</tissue>
    </source>
</reference>
<keyword evidence="2" id="KW-0812">Transmembrane</keyword>
<accession>A0AAD8K439</accession>
<evidence type="ECO:0000256" key="1">
    <source>
        <dbReference type="SAM" id="MobiDB-lite"/>
    </source>
</evidence>
<evidence type="ECO:0000313" key="3">
    <source>
        <dbReference type="EMBL" id="KAK1412750.1"/>
    </source>
</evidence>
<protein>
    <submittedName>
        <fullName evidence="3">Uncharacterized protein</fullName>
    </submittedName>
</protein>
<dbReference type="PANTHER" id="PTHR34189:SF13">
    <property type="entry name" value="TRANSMEMBRANE PROTEIN"/>
    <property type="match status" value="1"/>
</dbReference>
<feature type="transmembrane region" description="Helical" evidence="2">
    <location>
        <begin position="55"/>
        <end position="74"/>
    </location>
</feature>
<gene>
    <name evidence="3" type="ORF">QVD17_34242</name>
</gene>
<evidence type="ECO:0000256" key="2">
    <source>
        <dbReference type="SAM" id="Phobius"/>
    </source>
</evidence>
<organism evidence="3 4">
    <name type="scientific">Tagetes erecta</name>
    <name type="common">African marigold</name>
    <dbReference type="NCBI Taxonomy" id="13708"/>
    <lineage>
        <taxon>Eukaryota</taxon>
        <taxon>Viridiplantae</taxon>
        <taxon>Streptophyta</taxon>
        <taxon>Embryophyta</taxon>
        <taxon>Tracheophyta</taxon>
        <taxon>Spermatophyta</taxon>
        <taxon>Magnoliopsida</taxon>
        <taxon>eudicotyledons</taxon>
        <taxon>Gunneridae</taxon>
        <taxon>Pentapetalae</taxon>
        <taxon>asterids</taxon>
        <taxon>campanulids</taxon>
        <taxon>Asterales</taxon>
        <taxon>Asteraceae</taxon>
        <taxon>Asteroideae</taxon>
        <taxon>Heliantheae alliance</taxon>
        <taxon>Tageteae</taxon>
        <taxon>Tagetes</taxon>
    </lineage>
</organism>
<keyword evidence="2" id="KW-1133">Transmembrane helix</keyword>
<evidence type="ECO:0000313" key="4">
    <source>
        <dbReference type="Proteomes" id="UP001229421"/>
    </source>
</evidence>
<dbReference type="EMBL" id="JAUHHV010000009">
    <property type="protein sequence ID" value="KAK1412750.1"/>
    <property type="molecule type" value="Genomic_DNA"/>
</dbReference>
<keyword evidence="2" id="KW-0472">Membrane</keyword>
<feature type="region of interest" description="Disordered" evidence="1">
    <location>
        <begin position="18"/>
        <end position="47"/>
    </location>
</feature>
<name>A0AAD8K439_TARER</name>
<sequence length="79" mass="9057">MHRSSSATMFRSDEYYLNLSPPRKSSQPPTDNLPIFDPVSPDGTKKEHFKSSGENVIHLIPVVLFLCGFILWFFSHPTY</sequence>
<dbReference type="Proteomes" id="UP001229421">
    <property type="component" value="Unassembled WGS sequence"/>
</dbReference>